<dbReference type="EMBL" id="LDPR01000011">
    <property type="protein sequence ID" value="KLO35974.1"/>
    <property type="molecule type" value="Genomic_DNA"/>
</dbReference>
<organism evidence="1 2">
    <name type="scientific">Mycobacterium haemophilum</name>
    <dbReference type="NCBI Taxonomy" id="29311"/>
    <lineage>
        <taxon>Bacteria</taxon>
        <taxon>Bacillati</taxon>
        <taxon>Actinomycetota</taxon>
        <taxon>Actinomycetes</taxon>
        <taxon>Mycobacteriales</taxon>
        <taxon>Mycobacteriaceae</taxon>
        <taxon>Mycobacterium</taxon>
    </lineage>
</organism>
<keyword evidence="2" id="KW-1185">Reference proteome</keyword>
<evidence type="ECO:0000313" key="1">
    <source>
        <dbReference type="EMBL" id="KLO35974.1"/>
    </source>
</evidence>
<dbReference type="PATRIC" id="fig|29311.18.peg.962"/>
<name>A0A0I9UHY7_9MYCO</name>
<proteinExistence type="predicted"/>
<comment type="caution">
    <text evidence="1">The sequence shown here is derived from an EMBL/GenBank/DDBJ whole genome shotgun (WGS) entry which is preliminary data.</text>
</comment>
<dbReference type="Proteomes" id="UP000036334">
    <property type="component" value="Unassembled WGS sequence"/>
</dbReference>
<gene>
    <name evidence="1" type="ORF">ABH38_13940</name>
</gene>
<evidence type="ECO:0000313" key="2">
    <source>
        <dbReference type="Proteomes" id="UP000036334"/>
    </source>
</evidence>
<dbReference type="RefSeq" id="WP_047315348.1">
    <property type="nucleotide sequence ID" value="NZ_LDPQ01000012.1"/>
</dbReference>
<dbReference type="AlphaFoldDB" id="A0A0I9UHY7"/>
<accession>A0A0I9UHY7</accession>
<reference evidence="1 2" key="1">
    <citation type="submission" date="2015-05" db="EMBL/GenBank/DDBJ databases">
        <title>Genome sequence of Mycobacterium haemophilum.</title>
        <authorList>
            <person name="Greninger A.L."/>
            <person name="Cunningham G."/>
            <person name="Miller S."/>
        </authorList>
    </citation>
    <scope>NUCLEOTIDE SEQUENCE [LARGE SCALE GENOMIC DNA]</scope>
    <source>
        <strain evidence="2">UC1</strain>
    </source>
</reference>
<protein>
    <submittedName>
        <fullName evidence="1">Uncharacterized protein</fullName>
    </submittedName>
</protein>
<sequence length="107" mass="11469">MTELTHSQRHAVWVARLLLARCSASHDSYFEIVAEINAAGGSWAGIAAEALIIAEQALRDSVGAPDFLTMEQVRAGVVVTPAEEAASEWVQAKIAALLDQMEPKRPG</sequence>